<name>A0A2S0MJ64_9BURK</name>
<dbReference type="InterPro" id="IPR021332">
    <property type="entry name" value="DUF2944"/>
</dbReference>
<dbReference type="Proteomes" id="UP000239709">
    <property type="component" value="Chromosome"/>
</dbReference>
<evidence type="ECO:0000313" key="2">
    <source>
        <dbReference type="Proteomes" id="UP000239709"/>
    </source>
</evidence>
<evidence type="ECO:0000313" key="1">
    <source>
        <dbReference type="EMBL" id="AVO35928.1"/>
    </source>
</evidence>
<proteinExistence type="predicted"/>
<gene>
    <name evidence="1" type="ORF">C6570_02225</name>
</gene>
<organism evidence="1 2">
    <name type="scientific">Ottowia oryzae</name>
    <dbReference type="NCBI Taxonomy" id="2109914"/>
    <lineage>
        <taxon>Bacteria</taxon>
        <taxon>Pseudomonadati</taxon>
        <taxon>Pseudomonadota</taxon>
        <taxon>Betaproteobacteria</taxon>
        <taxon>Burkholderiales</taxon>
        <taxon>Comamonadaceae</taxon>
        <taxon>Ottowia</taxon>
    </lineage>
</organism>
<dbReference type="RefSeq" id="WP_106704472.1">
    <property type="nucleotide sequence ID" value="NZ_CP027666.1"/>
</dbReference>
<reference evidence="1 2" key="1">
    <citation type="submission" date="2018-03" db="EMBL/GenBank/DDBJ databases">
        <title>Genome sequencing of Ottowia sp.</title>
        <authorList>
            <person name="Kim S.-J."/>
            <person name="Heo J."/>
            <person name="Kwon S.-W."/>
        </authorList>
    </citation>
    <scope>NUCLEOTIDE SEQUENCE [LARGE SCALE GENOMIC DNA]</scope>
    <source>
        <strain evidence="1 2">KADR8-3</strain>
    </source>
</reference>
<dbReference type="OrthoDB" id="7057642at2"/>
<dbReference type="Pfam" id="PF11161">
    <property type="entry name" value="DUF2944"/>
    <property type="match status" value="1"/>
</dbReference>
<sequence>MDDMVLQAMAKWPNVPDCYGWLGLDARGDWYLRDAAAQAQGAFTIGAPGAKGSRLEHAKFIDFIQRNYEADAQGRWFFQNGPQRVFVELEVAPWVWRLSPDGSVRSRDGRPADVQAVLVDELGRVFLRTDRGMGLVHTQDMGLLADALEAGRWQPRDVRSADLPTLGGYVLSPQADAAPSR</sequence>
<keyword evidence="2" id="KW-1185">Reference proteome</keyword>
<protein>
    <submittedName>
        <fullName evidence="1">DUF2946 domain-containing protein</fullName>
    </submittedName>
</protein>
<accession>A0A2S0MJ64</accession>
<dbReference type="EMBL" id="CP027666">
    <property type="protein sequence ID" value="AVO35928.1"/>
    <property type="molecule type" value="Genomic_DNA"/>
</dbReference>
<dbReference type="KEGG" id="otk:C6570_02225"/>
<dbReference type="AlphaFoldDB" id="A0A2S0MJ64"/>